<organism evidence="1 2">
    <name type="scientific">Streptomyces europaeiscabiei</name>
    <dbReference type="NCBI Taxonomy" id="146819"/>
    <lineage>
        <taxon>Bacteria</taxon>
        <taxon>Bacillati</taxon>
        <taxon>Actinomycetota</taxon>
        <taxon>Actinomycetes</taxon>
        <taxon>Kitasatosporales</taxon>
        <taxon>Streptomycetaceae</taxon>
        <taxon>Streptomyces</taxon>
    </lineage>
</organism>
<dbReference type="Proteomes" id="UP001273589">
    <property type="component" value="Unassembled WGS sequence"/>
</dbReference>
<dbReference type="RefSeq" id="WP_319693249.1">
    <property type="nucleotide sequence ID" value="NZ_JARAWN010000129.1"/>
</dbReference>
<proteinExistence type="predicted"/>
<dbReference type="AlphaFoldDB" id="A0AAJ2PRV3"/>
<reference evidence="1" key="1">
    <citation type="journal article" date="2023" name="Microb. Genom.">
        <title>Mesoterricola silvestris gen. nov., sp. nov., Mesoterricola sediminis sp. nov., Geothrix oryzae sp. nov., Geothrix edaphica sp. nov., Geothrix rubra sp. nov., and Geothrix limicola sp. nov., six novel members of Acidobacteriota isolated from soils.</title>
        <authorList>
            <person name="Weisberg A.J."/>
            <person name="Pearce E."/>
            <person name="Kramer C.G."/>
            <person name="Chang J.H."/>
            <person name="Clarke C.R."/>
        </authorList>
    </citation>
    <scope>NUCLEOTIDE SEQUENCE</scope>
    <source>
        <strain evidence="1">ND06-05F</strain>
    </source>
</reference>
<evidence type="ECO:0000313" key="1">
    <source>
        <dbReference type="EMBL" id="MDX3132204.1"/>
    </source>
</evidence>
<gene>
    <name evidence="1" type="ORF">PV367_20945</name>
</gene>
<protein>
    <submittedName>
        <fullName evidence="1">Uncharacterized protein</fullName>
    </submittedName>
</protein>
<sequence>MLRGTQLLVQLSGKEFIKCFSYEAGARSTRALYGLLVVVLGGPPLVLRYQFLEQ</sequence>
<evidence type="ECO:0000313" key="2">
    <source>
        <dbReference type="Proteomes" id="UP001273589"/>
    </source>
</evidence>
<dbReference type="EMBL" id="JARAWN010000129">
    <property type="protein sequence ID" value="MDX3132204.1"/>
    <property type="molecule type" value="Genomic_DNA"/>
</dbReference>
<comment type="caution">
    <text evidence="1">The sequence shown here is derived from an EMBL/GenBank/DDBJ whole genome shotgun (WGS) entry which is preliminary data.</text>
</comment>
<accession>A0AAJ2PRV3</accession>
<name>A0AAJ2PRV3_9ACTN</name>